<dbReference type="PANTHER" id="PTHR30578">
    <property type="entry name" value="ELECTRON TRANSPORT COMPLEX PROTEIN RNFD"/>
    <property type="match status" value="1"/>
</dbReference>
<evidence type="ECO:0000313" key="10">
    <source>
        <dbReference type="EMBL" id="HIR56565.1"/>
    </source>
</evidence>
<dbReference type="Proteomes" id="UP000886785">
    <property type="component" value="Unassembled WGS sequence"/>
</dbReference>
<organism evidence="10 11">
    <name type="scientific">Candidatus Gallacutalibacter pullicola</name>
    <dbReference type="NCBI Taxonomy" id="2840830"/>
    <lineage>
        <taxon>Bacteria</taxon>
        <taxon>Bacillati</taxon>
        <taxon>Bacillota</taxon>
        <taxon>Clostridia</taxon>
        <taxon>Eubacteriales</taxon>
        <taxon>Candidatus Gallacutalibacter</taxon>
    </lineage>
</organism>
<gene>
    <name evidence="10" type="ORF">IAA54_02770</name>
</gene>
<evidence type="ECO:0000256" key="2">
    <source>
        <dbReference type="ARBA" id="ARBA00022553"/>
    </source>
</evidence>
<keyword evidence="8 9" id="KW-0472">Membrane</keyword>
<name>A0A9D1DPD4_9FIRM</name>
<evidence type="ECO:0000256" key="7">
    <source>
        <dbReference type="ARBA" id="ARBA00022989"/>
    </source>
</evidence>
<evidence type="ECO:0000313" key="11">
    <source>
        <dbReference type="Proteomes" id="UP000886785"/>
    </source>
</evidence>
<feature type="transmembrane region" description="Helical" evidence="9">
    <location>
        <begin position="44"/>
        <end position="64"/>
    </location>
</feature>
<reference evidence="10" key="2">
    <citation type="journal article" date="2021" name="PeerJ">
        <title>Extensive microbial diversity within the chicken gut microbiome revealed by metagenomics and culture.</title>
        <authorList>
            <person name="Gilroy R."/>
            <person name="Ravi A."/>
            <person name="Getino M."/>
            <person name="Pursley I."/>
            <person name="Horton D.L."/>
            <person name="Alikhan N.F."/>
            <person name="Baker D."/>
            <person name="Gharbi K."/>
            <person name="Hall N."/>
            <person name="Watson M."/>
            <person name="Adriaenssens E.M."/>
            <person name="Foster-Nyarko E."/>
            <person name="Jarju S."/>
            <person name="Secka A."/>
            <person name="Antonio M."/>
            <person name="Oren A."/>
            <person name="Chaudhuri R.R."/>
            <person name="La Ragione R."/>
            <person name="Hildebrand F."/>
            <person name="Pallen M.J."/>
        </authorList>
    </citation>
    <scope>NUCLEOTIDE SEQUENCE</scope>
    <source>
        <strain evidence="10">ChiSjej1B19-7085</strain>
    </source>
</reference>
<feature type="transmembrane region" description="Helical" evidence="9">
    <location>
        <begin position="21"/>
        <end position="38"/>
    </location>
</feature>
<keyword evidence="7 9" id="KW-1133">Transmembrane helix</keyword>
<dbReference type="Pfam" id="PF03116">
    <property type="entry name" value="NQR2_RnfD_RnfE"/>
    <property type="match status" value="1"/>
</dbReference>
<reference evidence="10" key="1">
    <citation type="submission" date="2020-10" db="EMBL/GenBank/DDBJ databases">
        <authorList>
            <person name="Gilroy R."/>
        </authorList>
    </citation>
    <scope>NUCLEOTIDE SEQUENCE</scope>
    <source>
        <strain evidence="10">ChiSjej1B19-7085</strain>
    </source>
</reference>
<keyword evidence="6" id="KW-1278">Translocase</keyword>
<feature type="transmembrane region" description="Helical" evidence="9">
    <location>
        <begin position="93"/>
        <end position="111"/>
    </location>
</feature>
<dbReference type="InterPro" id="IPR004338">
    <property type="entry name" value="NqrB/RnfD"/>
</dbReference>
<evidence type="ECO:0000256" key="4">
    <source>
        <dbReference type="ARBA" id="ARBA00022643"/>
    </source>
</evidence>
<dbReference type="AlphaFoldDB" id="A0A9D1DPD4"/>
<evidence type="ECO:0000256" key="8">
    <source>
        <dbReference type="ARBA" id="ARBA00023136"/>
    </source>
</evidence>
<accession>A0A9D1DPD4</accession>
<keyword evidence="2" id="KW-0597">Phosphoprotein</keyword>
<sequence>MTKGQHNALIVRREESVRTMGKDYLVALLLLLIVPTVYNGPRVLTLTAVSAAACMLGEIICCLAAHRDISIYDLFPITTGMTIAMLLPASAPFWLAAAASLFASVIARGPFGGTGHTPFHPAAAGIAFVTFCWPDLVFSYPDLSSGQKLPIFGDCSEFPTVLSPDTALKQGLKPEILPLDLLWGQFAGPMGTTATLVICACGLYLTLKKTIDARIPLCFVGSAAVYAALFPRIMTTPLTSVKYELLCGSLLFCAVFLAADSVTAPRTGPGKILYGILGGILAMLIRSYGAYEQGACFAILLLNAFSPVTDRLVLSVRERLMERAARRAGLPDGKGGGV</sequence>
<feature type="transmembrane region" description="Helical" evidence="9">
    <location>
        <begin position="182"/>
        <end position="205"/>
    </location>
</feature>
<proteinExistence type="predicted"/>
<feature type="transmembrane region" description="Helical" evidence="9">
    <location>
        <begin position="272"/>
        <end position="291"/>
    </location>
</feature>
<dbReference type="GO" id="GO:0055085">
    <property type="term" value="P:transmembrane transport"/>
    <property type="evidence" value="ECO:0007669"/>
    <property type="project" value="InterPro"/>
</dbReference>
<dbReference type="PANTHER" id="PTHR30578:SF0">
    <property type="entry name" value="ION-TRANSLOCATING OXIDOREDUCTASE COMPLEX SUBUNIT D"/>
    <property type="match status" value="1"/>
</dbReference>
<keyword evidence="5 9" id="KW-0812">Transmembrane</keyword>
<comment type="caution">
    <text evidence="10">The sequence shown here is derived from an EMBL/GenBank/DDBJ whole genome shotgun (WGS) entry which is preliminary data.</text>
</comment>
<evidence type="ECO:0000256" key="9">
    <source>
        <dbReference type="SAM" id="Phobius"/>
    </source>
</evidence>
<dbReference type="EMBL" id="DVHF01000034">
    <property type="protein sequence ID" value="HIR56565.1"/>
    <property type="molecule type" value="Genomic_DNA"/>
</dbReference>
<evidence type="ECO:0000256" key="1">
    <source>
        <dbReference type="ARBA" id="ARBA00022448"/>
    </source>
</evidence>
<keyword evidence="3" id="KW-0285">Flavoprotein</keyword>
<evidence type="ECO:0000256" key="3">
    <source>
        <dbReference type="ARBA" id="ARBA00022630"/>
    </source>
</evidence>
<feature type="transmembrane region" description="Helical" evidence="9">
    <location>
        <begin position="217"/>
        <end position="234"/>
    </location>
</feature>
<evidence type="ECO:0000256" key="6">
    <source>
        <dbReference type="ARBA" id="ARBA00022967"/>
    </source>
</evidence>
<keyword evidence="1" id="KW-0813">Transport</keyword>
<evidence type="ECO:0000256" key="5">
    <source>
        <dbReference type="ARBA" id="ARBA00022692"/>
    </source>
</evidence>
<dbReference type="GO" id="GO:0005886">
    <property type="term" value="C:plasma membrane"/>
    <property type="evidence" value="ECO:0007669"/>
    <property type="project" value="TreeGrafter"/>
</dbReference>
<keyword evidence="4" id="KW-0288">FMN</keyword>
<protein>
    <submittedName>
        <fullName evidence="10">RnfABCDGE type electron transport complex subunit D</fullName>
    </submittedName>
</protein>